<accession>A0A255XTJ1</accession>
<reference evidence="1 2" key="1">
    <citation type="submission" date="2017-07" db="EMBL/GenBank/DDBJ databases">
        <title>Elstera cyanobacteriorum sp. nov., a novel bacterium isolated from cyanobacterial aggregates in a eutrophic lake.</title>
        <authorList>
            <person name="Cai H."/>
        </authorList>
    </citation>
    <scope>NUCLEOTIDE SEQUENCE [LARGE SCALE GENOMIC DNA]</scope>
    <source>
        <strain evidence="1 2">TH019</strain>
    </source>
</reference>
<dbReference type="RefSeq" id="WP_094408055.1">
    <property type="nucleotide sequence ID" value="NZ_BMJZ01000001.1"/>
</dbReference>
<organism evidence="1 2">
    <name type="scientific">Elstera cyanobacteriorum</name>
    <dbReference type="NCBI Taxonomy" id="2022747"/>
    <lineage>
        <taxon>Bacteria</taxon>
        <taxon>Pseudomonadati</taxon>
        <taxon>Pseudomonadota</taxon>
        <taxon>Alphaproteobacteria</taxon>
        <taxon>Rhodospirillales</taxon>
        <taxon>Rhodospirillaceae</taxon>
        <taxon>Elstera</taxon>
    </lineage>
</organism>
<sequence>MDPYPFPPPKVLAPLPRLPAPPRTLIRDHVAALLIYRTDAGQFVYRSKVHPIPEDIPAALVVWTMAETRKQQPNSPTLYDCSLTLAVELKVIAAEGHHQGRTDGADEEENWDSVLDRLCTQVETALFLDPWLNRVATITDVNTRMGFAAEGAFVPGSAMIEFRLEYPMEALAETPAGTLVLGMRVDVIDPAADPNRLGRFDPPRPTGPDGRIEIDAGIIHRAK</sequence>
<evidence type="ECO:0000313" key="2">
    <source>
        <dbReference type="Proteomes" id="UP000216361"/>
    </source>
</evidence>
<dbReference type="EMBL" id="NOXS01000029">
    <property type="protein sequence ID" value="OYQ20232.1"/>
    <property type="molecule type" value="Genomic_DNA"/>
</dbReference>
<gene>
    <name evidence="1" type="ORF">CHR90_05855</name>
</gene>
<keyword evidence="2" id="KW-1185">Reference proteome</keyword>
<dbReference type="Proteomes" id="UP000216361">
    <property type="component" value="Unassembled WGS sequence"/>
</dbReference>
<name>A0A255XTJ1_9PROT</name>
<dbReference type="AlphaFoldDB" id="A0A255XTJ1"/>
<evidence type="ECO:0000313" key="1">
    <source>
        <dbReference type="EMBL" id="OYQ20232.1"/>
    </source>
</evidence>
<comment type="caution">
    <text evidence="1">The sequence shown here is derived from an EMBL/GenBank/DDBJ whole genome shotgun (WGS) entry which is preliminary data.</text>
</comment>
<protein>
    <submittedName>
        <fullName evidence="1">Uncharacterized protein</fullName>
    </submittedName>
</protein>
<proteinExistence type="predicted"/>
<dbReference type="OrthoDB" id="4014363at2"/>